<protein>
    <submittedName>
        <fullName evidence="1">Uncharacterized protein</fullName>
    </submittedName>
</protein>
<dbReference type="GeneID" id="25913257"/>
<dbReference type="RefSeq" id="XP_014148606.1">
    <property type="nucleotide sequence ID" value="XM_014293131.1"/>
</dbReference>
<gene>
    <name evidence="1" type="ORF">SARC_12753</name>
</gene>
<dbReference type="EMBL" id="KQ244154">
    <property type="protein sequence ID" value="KNC74704.1"/>
    <property type="molecule type" value="Genomic_DNA"/>
</dbReference>
<dbReference type="AlphaFoldDB" id="A0A0L0FD58"/>
<organism evidence="1 2">
    <name type="scientific">Sphaeroforma arctica JP610</name>
    <dbReference type="NCBI Taxonomy" id="667725"/>
    <lineage>
        <taxon>Eukaryota</taxon>
        <taxon>Ichthyosporea</taxon>
        <taxon>Ichthyophonida</taxon>
        <taxon>Sphaeroforma</taxon>
    </lineage>
</organism>
<proteinExistence type="predicted"/>
<evidence type="ECO:0000313" key="1">
    <source>
        <dbReference type="EMBL" id="KNC74704.1"/>
    </source>
</evidence>
<sequence length="57" mass="6371">MAEYFQSDGVDDGKVTRRTVSLRKTKGENFGVELFAVGYQTLVAKVKKFVVIDVTTQ</sequence>
<evidence type="ECO:0000313" key="2">
    <source>
        <dbReference type="Proteomes" id="UP000054560"/>
    </source>
</evidence>
<name>A0A0L0FD58_9EUKA</name>
<dbReference type="Proteomes" id="UP000054560">
    <property type="component" value="Unassembled WGS sequence"/>
</dbReference>
<keyword evidence="2" id="KW-1185">Reference proteome</keyword>
<feature type="non-terminal residue" evidence="1">
    <location>
        <position position="57"/>
    </location>
</feature>
<reference evidence="1 2" key="1">
    <citation type="submission" date="2011-02" db="EMBL/GenBank/DDBJ databases">
        <title>The Genome Sequence of Sphaeroforma arctica JP610.</title>
        <authorList>
            <consortium name="The Broad Institute Genome Sequencing Platform"/>
            <person name="Russ C."/>
            <person name="Cuomo C."/>
            <person name="Young S.K."/>
            <person name="Zeng Q."/>
            <person name="Gargeya S."/>
            <person name="Alvarado L."/>
            <person name="Berlin A."/>
            <person name="Chapman S.B."/>
            <person name="Chen Z."/>
            <person name="Freedman E."/>
            <person name="Gellesch M."/>
            <person name="Goldberg J."/>
            <person name="Griggs A."/>
            <person name="Gujja S."/>
            <person name="Heilman E."/>
            <person name="Heiman D."/>
            <person name="Howarth C."/>
            <person name="Mehta T."/>
            <person name="Neiman D."/>
            <person name="Pearson M."/>
            <person name="Roberts A."/>
            <person name="Saif S."/>
            <person name="Shea T."/>
            <person name="Shenoy N."/>
            <person name="Sisk P."/>
            <person name="Stolte C."/>
            <person name="Sykes S."/>
            <person name="White J."/>
            <person name="Yandava C."/>
            <person name="Burger G."/>
            <person name="Gray M.W."/>
            <person name="Holland P.W.H."/>
            <person name="King N."/>
            <person name="Lang F.B.F."/>
            <person name="Roger A.J."/>
            <person name="Ruiz-Trillo I."/>
            <person name="Haas B."/>
            <person name="Nusbaum C."/>
            <person name="Birren B."/>
        </authorList>
    </citation>
    <scope>NUCLEOTIDE SEQUENCE [LARGE SCALE GENOMIC DNA]</scope>
    <source>
        <strain evidence="1 2">JP610</strain>
    </source>
</reference>
<accession>A0A0L0FD58</accession>